<dbReference type="Proteomes" id="UP000604825">
    <property type="component" value="Unassembled WGS sequence"/>
</dbReference>
<name>A0A811S537_9POAL</name>
<gene>
    <name evidence="1" type="ORF">NCGR_LOCUS60146</name>
</gene>
<evidence type="ECO:0000313" key="1">
    <source>
        <dbReference type="EMBL" id="CAD6336048.1"/>
    </source>
</evidence>
<comment type="caution">
    <text evidence="1">The sequence shown here is derived from an EMBL/GenBank/DDBJ whole genome shotgun (WGS) entry which is preliminary data.</text>
</comment>
<protein>
    <submittedName>
        <fullName evidence="1">Uncharacterized protein</fullName>
    </submittedName>
</protein>
<organism evidence="1 2">
    <name type="scientific">Miscanthus lutarioriparius</name>
    <dbReference type="NCBI Taxonomy" id="422564"/>
    <lineage>
        <taxon>Eukaryota</taxon>
        <taxon>Viridiplantae</taxon>
        <taxon>Streptophyta</taxon>
        <taxon>Embryophyta</taxon>
        <taxon>Tracheophyta</taxon>
        <taxon>Spermatophyta</taxon>
        <taxon>Magnoliopsida</taxon>
        <taxon>Liliopsida</taxon>
        <taxon>Poales</taxon>
        <taxon>Poaceae</taxon>
        <taxon>PACMAD clade</taxon>
        <taxon>Panicoideae</taxon>
        <taxon>Andropogonodae</taxon>
        <taxon>Andropogoneae</taxon>
        <taxon>Saccharinae</taxon>
        <taxon>Miscanthus</taxon>
    </lineage>
</organism>
<dbReference type="EMBL" id="CAJGYO010000018">
    <property type="protein sequence ID" value="CAD6336048.1"/>
    <property type="molecule type" value="Genomic_DNA"/>
</dbReference>
<dbReference type="OrthoDB" id="10530728at2759"/>
<accession>A0A811S537</accession>
<evidence type="ECO:0000313" key="2">
    <source>
        <dbReference type="Proteomes" id="UP000604825"/>
    </source>
</evidence>
<sequence length="136" mass="14490">MAQMDGYNYSDSDRTRDFLSQLDPYSSTGSYDIFSDAAYPFPSSSTVSAPQMGMATLDLNSQGEGWPGMVGYQGLLCYGAQDGGIGSSMCPLPFTFVAVVVPSAYTRLAVAVEEVPWSVTLCRHPPVVAVALPCLL</sequence>
<keyword evidence="2" id="KW-1185">Reference proteome</keyword>
<proteinExistence type="predicted"/>
<dbReference type="AlphaFoldDB" id="A0A811S537"/>
<reference evidence="1" key="1">
    <citation type="submission" date="2020-10" db="EMBL/GenBank/DDBJ databases">
        <authorList>
            <person name="Han B."/>
            <person name="Lu T."/>
            <person name="Zhao Q."/>
            <person name="Huang X."/>
            <person name="Zhao Y."/>
        </authorList>
    </citation>
    <scope>NUCLEOTIDE SEQUENCE</scope>
</reference>